<comment type="cofactor">
    <cofactor evidence="1">
        <name>heme</name>
        <dbReference type="ChEBI" id="CHEBI:30413"/>
    </cofactor>
</comment>
<keyword evidence="3 6" id="KW-0349">Heme</keyword>
<dbReference type="AlphaFoldDB" id="A0A9P5CKW1"/>
<evidence type="ECO:0000313" key="8">
    <source>
        <dbReference type="Proteomes" id="UP000803844"/>
    </source>
</evidence>
<evidence type="ECO:0000256" key="2">
    <source>
        <dbReference type="ARBA" id="ARBA00010617"/>
    </source>
</evidence>
<keyword evidence="5 6" id="KW-0408">Iron</keyword>
<dbReference type="Pfam" id="PF00067">
    <property type="entry name" value="p450"/>
    <property type="match status" value="1"/>
</dbReference>
<dbReference type="GO" id="GO:0016705">
    <property type="term" value="F:oxidoreductase activity, acting on paired donors, with incorporation or reduction of molecular oxygen"/>
    <property type="evidence" value="ECO:0007669"/>
    <property type="project" value="InterPro"/>
</dbReference>
<dbReference type="PANTHER" id="PTHR24305:SF210">
    <property type="entry name" value="CYTOCHROME P450 MONOOXYGENASE ASQL-RELATED"/>
    <property type="match status" value="1"/>
</dbReference>
<keyword evidence="6" id="KW-0503">Monooxygenase</keyword>
<dbReference type="SUPFAM" id="SSF48264">
    <property type="entry name" value="Cytochrome P450"/>
    <property type="match status" value="1"/>
</dbReference>
<sequence>MHRTSMIRGLSQVARGAYCVFHHPLAKFPGPRVAAVSNLWYAYHWMSGRYPWAIEDAFRKYGPVVRIAPNELVFYTPQAFTDIYATQHRGLESFPKTDFQDRGKDLGGIAWENDPVRHREVAKKLAPAFSSRAIRAMEPLVHEYMDYFIQRMKDLGPSAAGGVSLLDWTNWLALDLAADLAWGQKMHEMRNMKSATYLEALLAFNSFATVMQVFKKFPLLVLLQYFFVPLHKLGAFVAMETATRQATLRCIDMIGKTEHPDFFDYILPPDEPKPTEKRQLVHLGSLGLQMMFANWGPMADWWYGTLLYLLDEPACYSHLVKEIRGNIYSYDDINPTTLASLPFLHACLEETLRLLPTNLTGLPRYSPGAVVDGYFVPKGTTVQSSIFTLARSPDYIRDPLCYRPQHELKSLPFFSLGPRACLGREMAWMQGKLFLAKVLWVFDVVKVTLRRKILGLRPCS</sequence>
<evidence type="ECO:0000256" key="5">
    <source>
        <dbReference type="ARBA" id="ARBA00023004"/>
    </source>
</evidence>
<evidence type="ECO:0000313" key="7">
    <source>
        <dbReference type="EMBL" id="KAF3761195.1"/>
    </source>
</evidence>
<dbReference type="GO" id="GO:0005506">
    <property type="term" value="F:iron ion binding"/>
    <property type="evidence" value="ECO:0007669"/>
    <property type="project" value="InterPro"/>
</dbReference>
<evidence type="ECO:0000256" key="6">
    <source>
        <dbReference type="RuleBase" id="RU000461"/>
    </source>
</evidence>
<dbReference type="InterPro" id="IPR050121">
    <property type="entry name" value="Cytochrome_P450_monoxygenase"/>
</dbReference>
<dbReference type="PANTHER" id="PTHR24305">
    <property type="entry name" value="CYTOCHROME P450"/>
    <property type="match status" value="1"/>
</dbReference>
<evidence type="ECO:0000256" key="1">
    <source>
        <dbReference type="ARBA" id="ARBA00001971"/>
    </source>
</evidence>
<reference evidence="7" key="1">
    <citation type="journal article" date="2020" name="Phytopathology">
        <title>Genome sequence of the chestnut blight fungus Cryphonectria parasitica EP155: A fundamental resource for an archetypical invasive plant pathogen.</title>
        <authorList>
            <person name="Crouch J.A."/>
            <person name="Dawe A."/>
            <person name="Aerts A."/>
            <person name="Barry K."/>
            <person name="Churchill A.C.L."/>
            <person name="Grimwood J."/>
            <person name="Hillman B."/>
            <person name="Milgroom M.G."/>
            <person name="Pangilinan J."/>
            <person name="Smith M."/>
            <person name="Salamov A."/>
            <person name="Schmutz J."/>
            <person name="Yadav J."/>
            <person name="Grigoriev I.V."/>
            <person name="Nuss D."/>
        </authorList>
    </citation>
    <scope>NUCLEOTIDE SEQUENCE</scope>
    <source>
        <strain evidence="7">EP155</strain>
    </source>
</reference>
<dbReference type="InterPro" id="IPR036396">
    <property type="entry name" value="Cyt_P450_sf"/>
</dbReference>
<keyword evidence="8" id="KW-1185">Reference proteome</keyword>
<accession>A0A9P5CKW1</accession>
<keyword evidence="6" id="KW-0560">Oxidoreductase</keyword>
<comment type="similarity">
    <text evidence="2 6">Belongs to the cytochrome P450 family.</text>
</comment>
<comment type="caution">
    <text evidence="7">The sequence shown here is derived from an EMBL/GenBank/DDBJ whole genome shotgun (WGS) entry which is preliminary data.</text>
</comment>
<dbReference type="PROSITE" id="PS00086">
    <property type="entry name" value="CYTOCHROME_P450"/>
    <property type="match status" value="1"/>
</dbReference>
<protein>
    <submittedName>
        <fullName evidence="7">Cytochrome P450</fullName>
    </submittedName>
</protein>
<dbReference type="OrthoDB" id="1470350at2759"/>
<proteinExistence type="inferred from homology"/>
<dbReference type="GO" id="GO:0004497">
    <property type="term" value="F:monooxygenase activity"/>
    <property type="evidence" value="ECO:0007669"/>
    <property type="project" value="UniProtKB-KW"/>
</dbReference>
<gene>
    <name evidence="7" type="ORF">M406DRAFT_343282</name>
</gene>
<dbReference type="GO" id="GO:0020037">
    <property type="term" value="F:heme binding"/>
    <property type="evidence" value="ECO:0007669"/>
    <property type="project" value="InterPro"/>
</dbReference>
<evidence type="ECO:0000256" key="3">
    <source>
        <dbReference type="ARBA" id="ARBA00022617"/>
    </source>
</evidence>
<keyword evidence="4 6" id="KW-0479">Metal-binding</keyword>
<dbReference type="InterPro" id="IPR001128">
    <property type="entry name" value="Cyt_P450"/>
</dbReference>
<organism evidence="7 8">
    <name type="scientific">Cryphonectria parasitica (strain ATCC 38755 / EP155)</name>
    <dbReference type="NCBI Taxonomy" id="660469"/>
    <lineage>
        <taxon>Eukaryota</taxon>
        <taxon>Fungi</taxon>
        <taxon>Dikarya</taxon>
        <taxon>Ascomycota</taxon>
        <taxon>Pezizomycotina</taxon>
        <taxon>Sordariomycetes</taxon>
        <taxon>Sordariomycetidae</taxon>
        <taxon>Diaporthales</taxon>
        <taxon>Cryphonectriaceae</taxon>
        <taxon>Cryphonectria-Endothia species complex</taxon>
        <taxon>Cryphonectria</taxon>
    </lineage>
</organism>
<name>A0A9P5CKW1_CRYP1</name>
<dbReference type="Proteomes" id="UP000803844">
    <property type="component" value="Unassembled WGS sequence"/>
</dbReference>
<dbReference type="GeneID" id="63838985"/>
<evidence type="ECO:0000256" key="4">
    <source>
        <dbReference type="ARBA" id="ARBA00022723"/>
    </source>
</evidence>
<dbReference type="EMBL" id="MU032352">
    <property type="protein sequence ID" value="KAF3761195.1"/>
    <property type="molecule type" value="Genomic_DNA"/>
</dbReference>
<dbReference type="InterPro" id="IPR017972">
    <property type="entry name" value="Cyt_P450_CS"/>
</dbReference>
<dbReference type="Gene3D" id="1.10.630.10">
    <property type="entry name" value="Cytochrome P450"/>
    <property type="match status" value="1"/>
</dbReference>
<dbReference type="RefSeq" id="XP_040772174.1">
    <property type="nucleotide sequence ID" value="XM_040921856.1"/>
</dbReference>